<feature type="compositionally biased region" description="Acidic residues" evidence="2">
    <location>
        <begin position="28"/>
        <end position="40"/>
    </location>
</feature>
<feature type="region of interest" description="Disordered" evidence="2">
    <location>
        <begin position="1"/>
        <end position="44"/>
    </location>
</feature>
<dbReference type="EMBL" id="CAJHUC010001232">
    <property type="protein sequence ID" value="CAD7700352.1"/>
    <property type="molecule type" value="Genomic_DNA"/>
</dbReference>
<keyword evidence="4" id="KW-1185">Reference proteome</keyword>
<dbReference type="GO" id="GO:0005737">
    <property type="term" value="C:cytoplasm"/>
    <property type="evidence" value="ECO:0007669"/>
    <property type="project" value="TreeGrafter"/>
</dbReference>
<evidence type="ECO:0000256" key="1">
    <source>
        <dbReference type="ARBA" id="ARBA00011047"/>
    </source>
</evidence>
<proteinExistence type="inferred from homology"/>
<comment type="caution">
    <text evidence="3">The sequence shown here is derived from an EMBL/GenBank/DDBJ whole genome shotgun (WGS) entry which is preliminary data.</text>
</comment>
<gene>
    <name evidence="3" type="ORF">OSTQU699_LOCUS5711</name>
</gene>
<comment type="similarity">
    <text evidence="1">Belongs to the CDC123 family.</text>
</comment>
<dbReference type="PANTHER" id="PTHR15323:SF6">
    <property type="entry name" value="CELL DIVISION CYCLE PROTEIN 123 HOMOLOG"/>
    <property type="match status" value="1"/>
</dbReference>
<reference evidence="3" key="1">
    <citation type="submission" date="2020-12" db="EMBL/GenBank/DDBJ databases">
        <authorList>
            <person name="Iha C."/>
        </authorList>
    </citation>
    <scope>NUCLEOTIDE SEQUENCE</scope>
</reference>
<accession>A0A8S1J2U0</accession>
<dbReference type="Pfam" id="PF07065">
    <property type="entry name" value="D123"/>
    <property type="match status" value="1"/>
</dbReference>
<protein>
    <recommendedName>
        <fullName evidence="5">Cell division cycle protein 123</fullName>
    </recommendedName>
</protein>
<evidence type="ECO:0000313" key="4">
    <source>
        <dbReference type="Proteomes" id="UP000708148"/>
    </source>
</evidence>
<dbReference type="PANTHER" id="PTHR15323">
    <property type="entry name" value="D123 PROTEIN"/>
    <property type="match status" value="1"/>
</dbReference>
<dbReference type="AlphaFoldDB" id="A0A8S1J2U0"/>
<dbReference type="InterPro" id="IPR009772">
    <property type="entry name" value="CDC123"/>
</dbReference>
<evidence type="ECO:0000313" key="3">
    <source>
        <dbReference type="EMBL" id="CAD7700352.1"/>
    </source>
</evidence>
<name>A0A8S1J2U0_9CHLO</name>
<sequence>MGSTRETPTERILQFPSGTDNSRFTSTSEEESTDGSEGEDSDARVRDYQQEFSSLLADVNSAIEELGGKVAPKLNWSAPLDAVWMLPGRSLKCENADEVVMLLKSSDRVAHDICHAFDHCPGGPSLPRPDFFLALRKWYDLRPEGEFRAFVRSQELVGASQRDVSQPFAMAAGQRATVRELLLEFHKSHIQNVFPLGDCE</sequence>
<organism evidence="3 4">
    <name type="scientific">Ostreobium quekettii</name>
    <dbReference type="NCBI Taxonomy" id="121088"/>
    <lineage>
        <taxon>Eukaryota</taxon>
        <taxon>Viridiplantae</taxon>
        <taxon>Chlorophyta</taxon>
        <taxon>core chlorophytes</taxon>
        <taxon>Ulvophyceae</taxon>
        <taxon>TCBD clade</taxon>
        <taxon>Bryopsidales</taxon>
        <taxon>Ostreobineae</taxon>
        <taxon>Ostreobiaceae</taxon>
        <taxon>Ostreobium</taxon>
    </lineage>
</organism>
<dbReference type="Proteomes" id="UP000708148">
    <property type="component" value="Unassembled WGS sequence"/>
</dbReference>
<evidence type="ECO:0000256" key="2">
    <source>
        <dbReference type="SAM" id="MobiDB-lite"/>
    </source>
</evidence>
<evidence type="ECO:0008006" key="5">
    <source>
        <dbReference type="Google" id="ProtNLM"/>
    </source>
</evidence>
<dbReference type="OrthoDB" id="360540at2759"/>